<dbReference type="GO" id="GO:1990904">
    <property type="term" value="C:ribonucleoprotein complex"/>
    <property type="evidence" value="ECO:0000318"/>
    <property type="project" value="GO_Central"/>
</dbReference>
<dbReference type="InParanoid" id="A0A3B3HPM0"/>
<evidence type="ECO:0008006" key="5">
    <source>
        <dbReference type="Google" id="ProtNLM"/>
    </source>
</evidence>
<feature type="region of interest" description="Disordered" evidence="2">
    <location>
        <begin position="1"/>
        <end position="29"/>
    </location>
</feature>
<reference evidence="3" key="3">
    <citation type="submission" date="2025-09" db="UniProtKB">
        <authorList>
            <consortium name="Ensembl"/>
        </authorList>
    </citation>
    <scope>IDENTIFICATION</scope>
    <source>
        <strain evidence="3">Hd-rR</strain>
    </source>
</reference>
<name>A0A3B3HPM0_ORYLA</name>
<evidence type="ECO:0000256" key="2">
    <source>
        <dbReference type="SAM" id="MobiDB-lite"/>
    </source>
</evidence>
<sequence>MSKQTKIQPKKVTPAMTASASQTEELAGDQISAETSALIREVTRSFTEIMEQKFSKLSETLETISSTLESNTTRITAAEQRVSDVEDTVAELAGRLTDAEKKIKAMENALDDVENRSRRENIRIINLKEGTEGKNPIQFFEKWLPSLLGLDKSPNAEARIKVDRAHRSLAPRGARPRPVIIKLHNPRDKQRIMSAVKTLPRLQYEGQQLFIHQDLSVAVREKRRGFNDTCRSLIERGIRFNMRYPATLVITHNGIEKKFTQKCQKCQKSVFGSEYDCYEFSTYNVTKNNTYLNSK</sequence>
<dbReference type="SUPFAM" id="SSF57997">
    <property type="entry name" value="Tropomyosin"/>
    <property type="match status" value="1"/>
</dbReference>
<dbReference type="GO" id="GO:0032197">
    <property type="term" value="P:retrotransposition"/>
    <property type="evidence" value="ECO:0000318"/>
    <property type="project" value="GO_Central"/>
</dbReference>
<evidence type="ECO:0000313" key="4">
    <source>
        <dbReference type="Proteomes" id="UP000001038"/>
    </source>
</evidence>
<proteinExistence type="predicted"/>
<dbReference type="Bgee" id="ENSORLG00000029306">
    <property type="expression patterns" value="Expressed in testis and 4 other cell types or tissues"/>
</dbReference>
<organism evidence="3 4">
    <name type="scientific">Oryzias latipes</name>
    <name type="common">Japanese rice fish</name>
    <name type="synonym">Japanese killifish</name>
    <dbReference type="NCBI Taxonomy" id="8090"/>
    <lineage>
        <taxon>Eukaryota</taxon>
        <taxon>Metazoa</taxon>
        <taxon>Chordata</taxon>
        <taxon>Craniata</taxon>
        <taxon>Vertebrata</taxon>
        <taxon>Euteleostomi</taxon>
        <taxon>Actinopterygii</taxon>
        <taxon>Neopterygii</taxon>
        <taxon>Teleostei</taxon>
        <taxon>Neoteleostei</taxon>
        <taxon>Acanthomorphata</taxon>
        <taxon>Ovalentaria</taxon>
        <taxon>Atherinomorphae</taxon>
        <taxon>Beloniformes</taxon>
        <taxon>Adrianichthyidae</taxon>
        <taxon>Oryziinae</taxon>
        <taxon>Oryzias</taxon>
    </lineage>
</organism>
<evidence type="ECO:0000256" key="1">
    <source>
        <dbReference type="SAM" id="Coils"/>
    </source>
</evidence>
<dbReference type="InterPro" id="IPR004244">
    <property type="entry name" value="Transposase_22"/>
</dbReference>
<dbReference type="Gene3D" id="1.20.5.340">
    <property type="match status" value="1"/>
</dbReference>
<dbReference type="Ensembl" id="ENSORLT00000046528.1">
    <property type="protein sequence ID" value="ENSORLP00000033684.1"/>
    <property type="gene ID" value="ENSORLG00000029306.1"/>
</dbReference>
<keyword evidence="1" id="KW-0175">Coiled coil</keyword>
<keyword evidence="4" id="KW-1185">Reference proteome</keyword>
<dbReference type="Gene3D" id="3.30.70.1820">
    <property type="entry name" value="L1 transposable element, RRM domain"/>
    <property type="match status" value="1"/>
</dbReference>
<reference evidence="3 4" key="1">
    <citation type="journal article" date="2007" name="Nature">
        <title>The medaka draft genome and insights into vertebrate genome evolution.</title>
        <authorList>
            <person name="Kasahara M."/>
            <person name="Naruse K."/>
            <person name="Sasaki S."/>
            <person name="Nakatani Y."/>
            <person name="Qu W."/>
            <person name="Ahsan B."/>
            <person name="Yamada T."/>
            <person name="Nagayasu Y."/>
            <person name="Doi K."/>
            <person name="Kasai Y."/>
            <person name="Jindo T."/>
            <person name="Kobayashi D."/>
            <person name="Shimada A."/>
            <person name="Toyoda A."/>
            <person name="Kuroki Y."/>
            <person name="Fujiyama A."/>
            <person name="Sasaki T."/>
            <person name="Shimizu A."/>
            <person name="Asakawa S."/>
            <person name="Shimizu N."/>
            <person name="Hashimoto S."/>
            <person name="Yang J."/>
            <person name="Lee Y."/>
            <person name="Matsushima K."/>
            <person name="Sugano S."/>
            <person name="Sakaizumi M."/>
            <person name="Narita T."/>
            <person name="Ohishi K."/>
            <person name="Haga S."/>
            <person name="Ohta F."/>
            <person name="Nomoto H."/>
            <person name="Nogata K."/>
            <person name="Morishita T."/>
            <person name="Endo T."/>
            <person name="Shin-I T."/>
            <person name="Takeda H."/>
            <person name="Morishita S."/>
            <person name="Kohara Y."/>
        </authorList>
    </citation>
    <scope>NUCLEOTIDE SEQUENCE [LARGE SCALE GENOMIC DNA]</scope>
    <source>
        <strain evidence="3 4">Hd-rR</strain>
    </source>
</reference>
<reference evidence="3" key="2">
    <citation type="submission" date="2025-08" db="UniProtKB">
        <authorList>
            <consortium name="Ensembl"/>
        </authorList>
    </citation>
    <scope>IDENTIFICATION</scope>
    <source>
        <strain evidence="3">Hd-rR</strain>
    </source>
</reference>
<dbReference type="GeneTree" id="ENSGT00940000171721"/>
<dbReference type="Proteomes" id="UP000001038">
    <property type="component" value="Chromosome 21"/>
</dbReference>
<accession>A0A3B3HPM0</accession>
<dbReference type="AlphaFoldDB" id="A0A3B3HPM0"/>
<evidence type="ECO:0000313" key="3">
    <source>
        <dbReference type="Ensembl" id="ENSORLP00000033684.1"/>
    </source>
</evidence>
<feature type="coiled-coil region" evidence="1">
    <location>
        <begin position="75"/>
        <end position="123"/>
    </location>
</feature>
<dbReference type="GO" id="GO:0003727">
    <property type="term" value="F:single-stranded RNA binding"/>
    <property type="evidence" value="ECO:0000318"/>
    <property type="project" value="GO_Central"/>
</dbReference>
<dbReference type="PANTHER" id="PTHR11505">
    <property type="entry name" value="L1 TRANSPOSABLE ELEMENT-RELATED"/>
    <property type="match status" value="1"/>
</dbReference>
<protein>
    <recommendedName>
        <fullName evidence="5">L1 transposable element RRM domain-containing protein</fullName>
    </recommendedName>
</protein>
<dbReference type="STRING" id="8090.ENSORLP00000033684"/>